<proteinExistence type="inferred from homology"/>
<feature type="transmembrane region" description="Helical" evidence="7">
    <location>
        <begin position="47"/>
        <end position="68"/>
    </location>
</feature>
<keyword evidence="6 7" id="KW-0472">Membrane</keyword>
<evidence type="ECO:0000256" key="2">
    <source>
        <dbReference type="ARBA" id="ARBA00005779"/>
    </source>
</evidence>
<evidence type="ECO:0000313" key="9">
    <source>
        <dbReference type="Proteomes" id="UP000777265"/>
    </source>
</evidence>
<evidence type="ECO:0008006" key="10">
    <source>
        <dbReference type="Google" id="ProtNLM"/>
    </source>
</evidence>
<keyword evidence="5 7" id="KW-1133">Transmembrane helix</keyword>
<sequence>MWNILGNATEMFVYSAVYVLITLVSIKIVGAIFTSDFEKRITDEGNVALSIICASVFIGLALLLSSVVR</sequence>
<feature type="transmembrane region" description="Helical" evidence="7">
    <location>
        <begin position="12"/>
        <end position="35"/>
    </location>
</feature>
<evidence type="ECO:0000256" key="6">
    <source>
        <dbReference type="ARBA" id="ARBA00023136"/>
    </source>
</evidence>
<keyword evidence="3" id="KW-1003">Cell membrane</keyword>
<accession>A0A971S167</accession>
<dbReference type="AlphaFoldDB" id="A0A971S167"/>
<comment type="subcellular location">
    <subcellularLocation>
        <location evidence="1">Cell membrane</location>
        <topology evidence="1">Multi-pass membrane protein</topology>
    </subcellularLocation>
</comment>
<dbReference type="Pfam" id="PF03994">
    <property type="entry name" value="DUF350"/>
    <property type="match status" value="1"/>
</dbReference>
<gene>
    <name evidence="8" type="ORF">GXY80_05485</name>
</gene>
<dbReference type="GO" id="GO:0005886">
    <property type="term" value="C:plasma membrane"/>
    <property type="evidence" value="ECO:0007669"/>
    <property type="project" value="UniProtKB-SubCell"/>
</dbReference>
<evidence type="ECO:0000256" key="3">
    <source>
        <dbReference type="ARBA" id="ARBA00022475"/>
    </source>
</evidence>
<organism evidence="8 9">
    <name type="scientific">Syntrophorhabdus aromaticivorans</name>
    <dbReference type="NCBI Taxonomy" id="328301"/>
    <lineage>
        <taxon>Bacteria</taxon>
        <taxon>Pseudomonadati</taxon>
        <taxon>Thermodesulfobacteriota</taxon>
        <taxon>Syntrophorhabdia</taxon>
        <taxon>Syntrophorhabdales</taxon>
        <taxon>Syntrophorhabdaceae</taxon>
        <taxon>Syntrophorhabdus</taxon>
    </lineage>
</organism>
<name>A0A971S167_9BACT</name>
<evidence type="ECO:0000256" key="7">
    <source>
        <dbReference type="SAM" id="Phobius"/>
    </source>
</evidence>
<dbReference type="InterPro" id="IPR007140">
    <property type="entry name" value="DUF350"/>
</dbReference>
<keyword evidence="4 7" id="KW-0812">Transmembrane</keyword>
<evidence type="ECO:0000256" key="4">
    <source>
        <dbReference type="ARBA" id="ARBA00022692"/>
    </source>
</evidence>
<evidence type="ECO:0000256" key="1">
    <source>
        <dbReference type="ARBA" id="ARBA00004651"/>
    </source>
</evidence>
<reference evidence="8" key="1">
    <citation type="journal article" date="2020" name="Biotechnol. Biofuels">
        <title>New insights from the biogas microbiome by comprehensive genome-resolved metagenomics of nearly 1600 species originating from multiple anaerobic digesters.</title>
        <authorList>
            <person name="Campanaro S."/>
            <person name="Treu L."/>
            <person name="Rodriguez-R L.M."/>
            <person name="Kovalovszki A."/>
            <person name="Ziels R.M."/>
            <person name="Maus I."/>
            <person name="Zhu X."/>
            <person name="Kougias P.G."/>
            <person name="Basile A."/>
            <person name="Luo G."/>
            <person name="Schluter A."/>
            <person name="Konstantinidis K.T."/>
            <person name="Angelidaki I."/>
        </authorList>
    </citation>
    <scope>NUCLEOTIDE SEQUENCE</scope>
    <source>
        <strain evidence="8">AS06rmzACSIP_7</strain>
    </source>
</reference>
<evidence type="ECO:0000313" key="8">
    <source>
        <dbReference type="EMBL" id="NLW34922.1"/>
    </source>
</evidence>
<reference evidence="8" key="2">
    <citation type="submission" date="2020-01" db="EMBL/GenBank/DDBJ databases">
        <authorList>
            <person name="Campanaro S."/>
        </authorList>
    </citation>
    <scope>NUCLEOTIDE SEQUENCE</scope>
    <source>
        <strain evidence="8">AS06rmzACSIP_7</strain>
    </source>
</reference>
<evidence type="ECO:0000256" key="5">
    <source>
        <dbReference type="ARBA" id="ARBA00022989"/>
    </source>
</evidence>
<dbReference type="EMBL" id="JAAYEE010000095">
    <property type="protein sequence ID" value="NLW34922.1"/>
    <property type="molecule type" value="Genomic_DNA"/>
</dbReference>
<dbReference type="Proteomes" id="UP000777265">
    <property type="component" value="Unassembled WGS sequence"/>
</dbReference>
<comment type="similarity">
    <text evidence="2">Belongs to the UPF0719 family.</text>
</comment>
<protein>
    <recommendedName>
        <fullName evidence="10">DUF350 domain-containing protein</fullName>
    </recommendedName>
</protein>
<comment type="caution">
    <text evidence="8">The sequence shown here is derived from an EMBL/GenBank/DDBJ whole genome shotgun (WGS) entry which is preliminary data.</text>
</comment>